<keyword evidence="6" id="KW-0067">ATP-binding</keyword>
<dbReference type="InterPro" id="IPR006204">
    <property type="entry name" value="GHMP_kinase_N_dom"/>
</dbReference>
<dbReference type="InterPro" id="IPR019539">
    <property type="entry name" value="GalKase_N"/>
</dbReference>
<keyword evidence="15" id="KW-1185">Reference proteome</keyword>
<evidence type="ECO:0000256" key="10">
    <source>
        <dbReference type="NCBIfam" id="TIGR00131"/>
    </source>
</evidence>
<comment type="caution">
    <text evidence="14">The sequence shown here is derived from an EMBL/GenBank/DDBJ whole genome shotgun (WGS) entry which is preliminary data.</text>
</comment>
<evidence type="ECO:0000256" key="8">
    <source>
        <dbReference type="ARBA" id="ARBA00023144"/>
    </source>
</evidence>
<dbReference type="FunFam" id="3.30.70.890:FF:000001">
    <property type="entry name" value="Galactokinase"/>
    <property type="match status" value="1"/>
</dbReference>
<keyword evidence="7" id="KW-0460">Magnesium</keyword>
<organism evidence="14 15">
    <name type="scientific">Ilumatobacter fluminis</name>
    <dbReference type="NCBI Taxonomy" id="467091"/>
    <lineage>
        <taxon>Bacteria</taxon>
        <taxon>Bacillati</taxon>
        <taxon>Actinomycetota</taxon>
        <taxon>Acidimicrobiia</taxon>
        <taxon>Acidimicrobiales</taxon>
        <taxon>Ilumatobacteraceae</taxon>
        <taxon>Ilumatobacter</taxon>
    </lineage>
</organism>
<dbReference type="InterPro" id="IPR013750">
    <property type="entry name" value="GHMP_kinase_C_dom"/>
</dbReference>
<keyword evidence="3" id="KW-0479">Metal-binding</keyword>
<reference evidence="14 15" key="1">
    <citation type="submission" date="2019-03" db="EMBL/GenBank/DDBJ databases">
        <title>Sequencing the genomes of 1000 actinobacteria strains.</title>
        <authorList>
            <person name="Klenk H.-P."/>
        </authorList>
    </citation>
    <scope>NUCLEOTIDE SEQUENCE [LARGE SCALE GENOMIC DNA]</scope>
    <source>
        <strain evidence="14 15">DSM 18936</strain>
    </source>
</reference>
<feature type="domain" description="GHMP kinase C-terminal" evidence="12">
    <location>
        <begin position="274"/>
        <end position="351"/>
    </location>
</feature>
<evidence type="ECO:0000256" key="7">
    <source>
        <dbReference type="ARBA" id="ARBA00022842"/>
    </source>
</evidence>
<evidence type="ECO:0000313" key="14">
    <source>
        <dbReference type="EMBL" id="TDT18227.1"/>
    </source>
</evidence>
<evidence type="ECO:0000313" key="15">
    <source>
        <dbReference type="Proteomes" id="UP000294558"/>
    </source>
</evidence>
<proteinExistence type="inferred from homology"/>
<dbReference type="Pfam" id="PF00288">
    <property type="entry name" value="GHMP_kinases_N"/>
    <property type="match status" value="1"/>
</dbReference>
<evidence type="ECO:0000259" key="12">
    <source>
        <dbReference type="Pfam" id="PF08544"/>
    </source>
</evidence>
<dbReference type="PIRSF" id="PIRSF000530">
    <property type="entry name" value="Galactokinase"/>
    <property type="match status" value="1"/>
</dbReference>
<comment type="similarity">
    <text evidence="1">Belongs to the GHMP kinase family. GalK subfamily.</text>
</comment>
<keyword evidence="2" id="KW-0808">Transferase</keyword>
<dbReference type="GO" id="GO:0005829">
    <property type="term" value="C:cytosol"/>
    <property type="evidence" value="ECO:0007669"/>
    <property type="project" value="TreeGrafter"/>
</dbReference>
<evidence type="ECO:0000256" key="3">
    <source>
        <dbReference type="ARBA" id="ARBA00022723"/>
    </source>
</evidence>
<gene>
    <name evidence="14" type="ORF">BDK89_3845</name>
</gene>
<dbReference type="InterPro" id="IPR036554">
    <property type="entry name" value="GHMP_kinase_C_sf"/>
</dbReference>
<dbReference type="AlphaFoldDB" id="A0A4R7I3K9"/>
<dbReference type="Proteomes" id="UP000294558">
    <property type="component" value="Unassembled WGS sequence"/>
</dbReference>
<evidence type="ECO:0000259" key="11">
    <source>
        <dbReference type="Pfam" id="PF00288"/>
    </source>
</evidence>
<dbReference type="Gene3D" id="3.30.230.10">
    <property type="match status" value="1"/>
</dbReference>
<dbReference type="PANTHER" id="PTHR10457:SF7">
    <property type="entry name" value="GALACTOKINASE-RELATED"/>
    <property type="match status" value="1"/>
</dbReference>
<keyword evidence="8" id="KW-0299">Galactose metabolism</keyword>
<evidence type="ECO:0000256" key="9">
    <source>
        <dbReference type="ARBA" id="ARBA00023277"/>
    </source>
</evidence>
<feature type="domain" description="GHMP kinase N-terminal" evidence="11">
    <location>
        <begin position="97"/>
        <end position="176"/>
    </location>
</feature>
<name>A0A4R7I3K9_9ACTN</name>
<dbReference type="EC" id="2.7.1.6" evidence="10"/>
<dbReference type="PANTHER" id="PTHR10457">
    <property type="entry name" value="MEVALONATE KINASE/GALACTOKINASE"/>
    <property type="match status" value="1"/>
</dbReference>
<evidence type="ECO:0000259" key="13">
    <source>
        <dbReference type="Pfam" id="PF10509"/>
    </source>
</evidence>
<dbReference type="SUPFAM" id="SSF55060">
    <property type="entry name" value="GHMP Kinase, C-terminal domain"/>
    <property type="match status" value="1"/>
</dbReference>
<dbReference type="InterPro" id="IPR014721">
    <property type="entry name" value="Ribsml_uS5_D2-typ_fold_subgr"/>
</dbReference>
<dbReference type="Gene3D" id="3.30.70.890">
    <property type="entry name" value="GHMP kinase, C-terminal domain"/>
    <property type="match status" value="1"/>
</dbReference>
<dbReference type="NCBIfam" id="TIGR00131">
    <property type="entry name" value="gal_kin"/>
    <property type="match status" value="1"/>
</dbReference>
<dbReference type="GO" id="GO:0006012">
    <property type="term" value="P:galactose metabolic process"/>
    <property type="evidence" value="ECO:0007669"/>
    <property type="project" value="UniProtKB-UniRule"/>
</dbReference>
<evidence type="ECO:0000256" key="4">
    <source>
        <dbReference type="ARBA" id="ARBA00022741"/>
    </source>
</evidence>
<dbReference type="GO" id="GO:0046872">
    <property type="term" value="F:metal ion binding"/>
    <property type="evidence" value="ECO:0007669"/>
    <property type="project" value="UniProtKB-KW"/>
</dbReference>
<dbReference type="PROSITE" id="PS00106">
    <property type="entry name" value="GALACTOKINASE"/>
    <property type="match status" value="1"/>
</dbReference>
<dbReference type="PRINTS" id="PR00959">
    <property type="entry name" value="MEVGALKINASE"/>
</dbReference>
<sequence>MAFPTAAARALQRHRALWGDPDFAARAPGRVNLIGEHTDYNDGFTFPMGLPFDTVVSFESVGDPSTGAVTIDSAGFGSIEIVPGGDVPGWAKHLAGVIDLMEDAGIAARGWRACIDTDIPTGASLSSSAALEVATIRALLERAGVDWAPIDVARMGQRVENEVVGLQSGIMDQFISAGAVEGHASLMDCRALTLTPTRIPDHVVVAVMDTKTRRVLAEAAYDDRRSACERAAAAMGVAALRDATLDDLERVTDETDRRRAHHIITENARVVAFMEHLRDGDVTAVGARMNESHVSLRDDFEVSGPGLDAIVEVARSAPGCLGARMTGGGFAGCAVALVRADDAEAFAADVVDRYDYDGLTAEVWICEPSAGASISPAT</sequence>
<evidence type="ECO:0000256" key="2">
    <source>
        <dbReference type="ARBA" id="ARBA00022679"/>
    </source>
</evidence>
<dbReference type="Pfam" id="PF08544">
    <property type="entry name" value="GHMP_kinases_C"/>
    <property type="match status" value="1"/>
</dbReference>
<dbReference type="EMBL" id="SOAU01000001">
    <property type="protein sequence ID" value="TDT18227.1"/>
    <property type="molecule type" value="Genomic_DNA"/>
</dbReference>
<evidence type="ECO:0000256" key="6">
    <source>
        <dbReference type="ARBA" id="ARBA00022840"/>
    </source>
</evidence>
<protein>
    <recommendedName>
        <fullName evidence="10">Galactokinase</fullName>
        <ecNumber evidence="10">2.7.1.6</ecNumber>
    </recommendedName>
</protein>
<keyword evidence="9" id="KW-0119">Carbohydrate metabolism</keyword>
<feature type="domain" description="Galactokinase N-terminal" evidence="13">
    <location>
        <begin position="13"/>
        <end position="57"/>
    </location>
</feature>
<keyword evidence="5 14" id="KW-0418">Kinase</keyword>
<dbReference type="InterPro" id="IPR006206">
    <property type="entry name" value="Mevalonate/galactokinase"/>
</dbReference>
<keyword evidence="4" id="KW-0547">Nucleotide-binding</keyword>
<dbReference type="GO" id="GO:0005524">
    <property type="term" value="F:ATP binding"/>
    <property type="evidence" value="ECO:0007669"/>
    <property type="project" value="UniProtKB-UniRule"/>
</dbReference>
<accession>A0A4R7I3K9</accession>
<dbReference type="PRINTS" id="PR00473">
    <property type="entry name" value="GALCTOKINASE"/>
</dbReference>
<evidence type="ECO:0000256" key="1">
    <source>
        <dbReference type="ARBA" id="ARBA00006566"/>
    </source>
</evidence>
<dbReference type="InterPro" id="IPR000705">
    <property type="entry name" value="Galactokinase"/>
</dbReference>
<dbReference type="RefSeq" id="WP_166657692.1">
    <property type="nucleotide sequence ID" value="NZ_SOAU01000001.1"/>
</dbReference>
<dbReference type="Pfam" id="PF10509">
    <property type="entry name" value="GalKase_gal_bdg"/>
    <property type="match status" value="1"/>
</dbReference>
<dbReference type="InterPro" id="IPR019741">
    <property type="entry name" value="Galactokinase_CS"/>
</dbReference>
<evidence type="ECO:0000256" key="5">
    <source>
        <dbReference type="ARBA" id="ARBA00022777"/>
    </source>
</evidence>
<dbReference type="GO" id="GO:0004335">
    <property type="term" value="F:galactokinase activity"/>
    <property type="evidence" value="ECO:0007669"/>
    <property type="project" value="UniProtKB-UniRule"/>
</dbReference>
<dbReference type="SUPFAM" id="SSF54211">
    <property type="entry name" value="Ribosomal protein S5 domain 2-like"/>
    <property type="match status" value="1"/>
</dbReference>
<dbReference type="InterPro" id="IPR020568">
    <property type="entry name" value="Ribosomal_Su5_D2-typ_SF"/>
</dbReference>